<dbReference type="PANTHER" id="PTHR44196:SF1">
    <property type="entry name" value="DEHYDROGENASE_REDUCTASE SDR FAMILY MEMBER 7B"/>
    <property type="match status" value="1"/>
</dbReference>
<dbReference type="InterPro" id="IPR057326">
    <property type="entry name" value="KR_dom"/>
</dbReference>
<organism evidence="5 6">
    <name type="scientific">Pontibacter korlensis</name>
    <dbReference type="NCBI Taxonomy" id="400092"/>
    <lineage>
        <taxon>Bacteria</taxon>
        <taxon>Pseudomonadati</taxon>
        <taxon>Bacteroidota</taxon>
        <taxon>Cytophagia</taxon>
        <taxon>Cytophagales</taxon>
        <taxon>Hymenobacteraceae</taxon>
        <taxon>Pontibacter</taxon>
    </lineage>
</organism>
<accession>A0A0E3UWP3</accession>
<dbReference type="PRINTS" id="PR00081">
    <property type="entry name" value="GDHRDH"/>
</dbReference>
<dbReference type="GO" id="GO:0016020">
    <property type="term" value="C:membrane"/>
    <property type="evidence" value="ECO:0007669"/>
    <property type="project" value="TreeGrafter"/>
</dbReference>
<dbReference type="InterPro" id="IPR002347">
    <property type="entry name" value="SDR_fam"/>
</dbReference>
<dbReference type="SUPFAM" id="SSF51735">
    <property type="entry name" value="NAD(P)-binding Rossmann-fold domains"/>
    <property type="match status" value="1"/>
</dbReference>
<dbReference type="PROSITE" id="PS00061">
    <property type="entry name" value="ADH_SHORT"/>
    <property type="match status" value="1"/>
</dbReference>
<protein>
    <submittedName>
        <fullName evidence="5">Cytochrome C553</fullName>
    </submittedName>
</protein>
<dbReference type="STRING" id="400092.PKOR_10955"/>
<keyword evidence="2" id="KW-0560">Oxidoreductase</keyword>
<dbReference type="SMART" id="SM00822">
    <property type="entry name" value="PKS_KR"/>
    <property type="match status" value="1"/>
</dbReference>
<reference evidence="5 6" key="1">
    <citation type="journal article" date="2015" name="Sci. Rep.">
        <title>Unraveling adaptation of Pontibacter korlensis to radiation and infertility in desert through complete genome and comparative transcriptomic analysis.</title>
        <authorList>
            <person name="Dai J."/>
            <person name="Dai W."/>
            <person name="Qiu C."/>
            <person name="Yang Z."/>
            <person name="Zhang Y."/>
            <person name="Zhou M."/>
            <person name="Zhang L."/>
            <person name="Fang C."/>
            <person name="Gao Q."/>
            <person name="Yang Q."/>
            <person name="Li X."/>
            <person name="Wang Z."/>
            <person name="Wang Z."/>
            <person name="Jia Z."/>
            <person name="Chen X."/>
        </authorList>
    </citation>
    <scope>NUCLEOTIDE SEQUENCE [LARGE SCALE GENOMIC DNA]</scope>
    <source>
        <strain evidence="5 6">X14-1T</strain>
    </source>
</reference>
<dbReference type="GO" id="GO:0016491">
    <property type="term" value="F:oxidoreductase activity"/>
    <property type="evidence" value="ECO:0007669"/>
    <property type="project" value="UniProtKB-KW"/>
</dbReference>
<dbReference type="PATRIC" id="fig|400092.3.peg.2393"/>
<dbReference type="PANTHER" id="PTHR44196">
    <property type="entry name" value="DEHYDROGENASE/REDUCTASE SDR FAMILY MEMBER 7B"/>
    <property type="match status" value="1"/>
</dbReference>
<evidence type="ECO:0000313" key="5">
    <source>
        <dbReference type="EMBL" id="AKD03557.1"/>
    </source>
</evidence>
<evidence type="ECO:0000256" key="2">
    <source>
        <dbReference type="ARBA" id="ARBA00023002"/>
    </source>
</evidence>
<comment type="similarity">
    <text evidence="1 3">Belongs to the short-chain dehydrogenases/reductases (SDR) family.</text>
</comment>
<evidence type="ECO:0000313" key="6">
    <source>
        <dbReference type="Proteomes" id="UP000033109"/>
    </source>
</evidence>
<dbReference type="Gene3D" id="3.40.50.720">
    <property type="entry name" value="NAD(P)-binding Rossmann-like Domain"/>
    <property type="match status" value="1"/>
</dbReference>
<dbReference type="RefSeq" id="WP_046310748.1">
    <property type="nucleotide sequence ID" value="NZ_CBCSCY010000027.1"/>
</dbReference>
<dbReference type="AlphaFoldDB" id="A0A0E3UWP3"/>
<evidence type="ECO:0000256" key="1">
    <source>
        <dbReference type="ARBA" id="ARBA00006484"/>
    </source>
</evidence>
<dbReference type="PRINTS" id="PR00080">
    <property type="entry name" value="SDRFAMILY"/>
</dbReference>
<proteinExistence type="inferred from homology"/>
<keyword evidence="6" id="KW-1185">Reference proteome</keyword>
<dbReference type="Pfam" id="PF00106">
    <property type="entry name" value="adh_short"/>
    <property type="match status" value="1"/>
</dbReference>
<dbReference type="KEGG" id="pko:PKOR_10955"/>
<dbReference type="OrthoDB" id="9810734at2"/>
<feature type="domain" description="Ketoreductase" evidence="4">
    <location>
        <begin position="6"/>
        <end position="181"/>
    </location>
</feature>
<sequence length="245" mass="26893">MNLAGNTVLITGGATGIGLALAERFLKAGSEVIICGRREDKLQEAKQKYPALHTKVCDVADEKQRVALYEWATQEFPKLNVLVNNAGIQRRGNFLEDQEPWEVRRQEIAINVEAPIHLSALFIPHLQQQDTAAIMNVSSGLAFTPGTFALVYSATKAAIHSFSMTLRHELAHTSIQVIEIVPPAVDTDLGGVGIHTMGVAVDEFTDSIMKRIEAGELEVGYGRSEKARLANRDEINEMVRVMSTL</sequence>
<gene>
    <name evidence="5" type="ORF">PKOR_10955</name>
</gene>
<evidence type="ECO:0000256" key="3">
    <source>
        <dbReference type="RuleBase" id="RU000363"/>
    </source>
</evidence>
<dbReference type="EMBL" id="CP009621">
    <property type="protein sequence ID" value="AKD03557.1"/>
    <property type="molecule type" value="Genomic_DNA"/>
</dbReference>
<dbReference type="HOGENOM" id="CLU_010194_2_6_10"/>
<name>A0A0E3UWP3_9BACT</name>
<dbReference type="InterPro" id="IPR020904">
    <property type="entry name" value="Sc_DH/Rdtase_CS"/>
</dbReference>
<dbReference type="InterPro" id="IPR036291">
    <property type="entry name" value="NAD(P)-bd_dom_sf"/>
</dbReference>
<evidence type="ECO:0000259" key="4">
    <source>
        <dbReference type="SMART" id="SM00822"/>
    </source>
</evidence>
<dbReference type="Proteomes" id="UP000033109">
    <property type="component" value="Chromosome"/>
</dbReference>